<feature type="domain" description="Carrier" evidence="1">
    <location>
        <begin position="1"/>
        <end position="72"/>
    </location>
</feature>
<dbReference type="Proteomes" id="UP000831786">
    <property type="component" value="Chromosome"/>
</dbReference>
<reference evidence="2 3" key="1">
    <citation type="submission" date="2022-04" db="EMBL/GenBank/DDBJ databases">
        <title>Leucobacter sp. isolated from rhizosphere of garlic.</title>
        <authorList>
            <person name="Won M."/>
            <person name="Lee C.-M."/>
            <person name="Woen H.-Y."/>
            <person name="Kwon S.-W."/>
        </authorList>
    </citation>
    <scope>NUCLEOTIDE SEQUENCE [LARGE SCALE GENOMIC DNA]</scope>
    <source>
        <strain evidence="2 3">H21R-40</strain>
    </source>
</reference>
<dbReference type="InterPro" id="IPR036736">
    <property type="entry name" value="ACP-like_sf"/>
</dbReference>
<evidence type="ECO:0000259" key="1">
    <source>
        <dbReference type="PROSITE" id="PS50075"/>
    </source>
</evidence>
<dbReference type="Pfam" id="PF00550">
    <property type="entry name" value="PP-binding"/>
    <property type="match status" value="1"/>
</dbReference>
<organism evidence="2 3">
    <name type="scientific">Leucobacter allii</name>
    <dbReference type="NCBI Taxonomy" id="2932247"/>
    <lineage>
        <taxon>Bacteria</taxon>
        <taxon>Bacillati</taxon>
        <taxon>Actinomycetota</taxon>
        <taxon>Actinomycetes</taxon>
        <taxon>Micrococcales</taxon>
        <taxon>Microbacteriaceae</taxon>
        <taxon>Leucobacter</taxon>
    </lineage>
</organism>
<dbReference type="SUPFAM" id="SSF47336">
    <property type="entry name" value="ACP-like"/>
    <property type="match status" value="1"/>
</dbReference>
<keyword evidence="3" id="KW-1185">Reference proteome</keyword>
<dbReference type="Gene3D" id="1.10.1200.10">
    <property type="entry name" value="ACP-like"/>
    <property type="match status" value="1"/>
</dbReference>
<protein>
    <submittedName>
        <fullName evidence="2">Acyl carrier protein</fullName>
    </submittedName>
</protein>
<proteinExistence type="predicted"/>
<dbReference type="InterPro" id="IPR009081">
    <property type="entry name" value="PP-bd_ACP"/>
</dbReference>
<gene>
    <name evidence="2" type="ORF">MUN78_02345</name>
</gene>
<name>A0ABY4FN57_9MICO</name>
<accession>A0ABY4FN57</accession>
<evidence type="ECO:0000313" key="2">
    <source>
        <dbReference type="EMBL" id="UOQ57707.1"/>
    </source>
</evidence>
<evidence type="ECO:0000313" key="3">
    <source>
        <dbReference type="Proteomes" id="UP000831786"/>
    </source>
</evidence>
<dbReference type="RefSeq" id="WP_244728536.1">
    <property type="nucleotide sequence ID" value="NZ_CP095045.1"/>
</dbReference>
<dbReference type="PROSITE" id="PS50075">
    <property type="entry name" value="CARRIER"/>
    <property type="match status" value="1"/>
</dbReference>
<dbReference type="EMBL" id="CP095045">
    <property type="protein sequence ID" value="UOQ57707.1"/>
    <property type="molecule type" value="Genomic_DNA"/>
</dbReference>
<sequence length="72" mass="7754">MDRQTLLELVAETLEVDAITETETLEAQGWDSLARLGFIAAIDERLGVELDADALARAETVEDLHALVSAAS</sequence>